<evidence type="ECO:0000256" key="1">
    <source>
        <dbReference type="SAM" id="MobiDB-lite"/>
    </source>
</evidence>
<feature type="compositionally biased region" description="Low complexity" evidence="1">
    <location>
        <begin position="330"/>
        <end position="358"/>
    </location>
</feature>
<keyword evidence="3" id="KW-1185">Reference proteome</keyword>
<accession>A0A0D0B8W5</accession>
<feature type="region of interest" description="Disordered" evidence="1">
    <location>
        <begin position="1"/>
        <end position="116"/>
    </location>
</feature>
<feature type="compositionally biased region" description="Polar residues" evidence="1">
    <location>
        <begin position="318"/>
        <end position="329"/>
    </location>
</feature>
<reference evidence="2 3" key="1">
    <citation type="submission" date="2014-04" db="EMBL/GenBank/DDBJ databases">
        <title>Evolutionary Origins and Diversification of the Mycorrhizal Mutualists.</title>
        <authorList>
            <consortium name="DOE Joint Genome Institute"/>
            <consortium name="Mycorrhizal Genomics Consortium"/>
            <person name="Kohler A."/>
            <person name="Kuo A."/>
            <person name="Nagy L.G."/>
            <person name="Floudas D."/>
            <person name="Copeland A."/>
            <person name="Barry K.W."/>
            <person name="Cichocki N."/>
            <person name="Veneault-Fourrey C."/>
            <person name="LaButti K."/>
            <person name="Lindquist E.A."/>
            <person name="Lipzen A."/>
            <person name="Lundell T."/>
            <person name="Morin E."/>
            <person name="Murat C."/>
            <person name="Riley R."/>
            <person name="Ohm R."/>
            <person name="Sun H."/>
            <person name="Tunlid A."/>
            <person name="Henrissat B."/>
            <person name="Grigoriev I.V."/>
            <person name="Hibbett D.S."/>
            <person name="Martin F."/>
        </authorList>
    </citation>
    <scope>NUCLEOTIDE SEQUENCE [LARGE SCALE GENOMIC DNA]</scope>
    <source>
        <strain evidence="2 3">FD-317 M1</strain>
    </source>
</reference>
<evidence type="ECO:0000313" key="2">
    <source>
        <dbReference type="EMBL" id="KIK50606.1"/>
    </source>
</evidence>
<sequence>MPSSTNNTSANEAGVEFPFFEPIDSSRLSPASHSRSISWSKMDSDNTHVRRRTSSSSVLKSLSKRISIPSFHSHNHSSDGHHHQESSGDVSSVSGSVHRRGTPSPPPSPPTHKHHTHLLSVPSFHLHLHHHHDHDDDEASSTTPPRPKPKSSFSISRILHTHSHSETSSQTEWDEDGVEMPGVNRSFEVLSRPKRVIQPIPADWQGHLDDRTIDPAENKGQTDAHVNDGDLEGSLAMGSADEKVLKSLHSGDVTREVKGDSADVSNSPVLSYTSSLTMTEVEEVTTGGEQKQKVEFVELSFPASDNVNANADRTAQDEINAQKETTNTISKSESSSSELPASSASSSPSSVRSGPTSSHTEQDDDNVFYPFLLHELAFPFLSGTQPLSFFLRAEFWQTAGRDLFGVLKMQAQRRIRWLPVLIWYGFVFRR</sequence>
<feature type="compositionally biased region" description="Low complexity" evidence="1">
    <location>
        <begin position="25"/>
        <end position="38"/>
    </location>
</feature>
<feature type="region of interest" description="Disordered" evidence="1">
    <location>
        <begin position="129"/>
        <end position="153"/>
    </location>
</feature>
<feature type="region of interest" description="Disordered" evidence="1">
    <location>
        <begin position="161"/>
        <end position="180"/>
    </location>
</feature>
<dbReference type="AlphaFoldDB" id="A0A0D0B8W5"/>
<protein>
    <submittedName>
        <fullName evidence="2">Uncharacterized protein</fullName>
    </submittedName>
</protein>
<feature type="compositionally biased region" description="Basic and acidic residues" evidence="1">
    <location>
        <begin position="206"/>
        <end position="228"/>
    </location>
</feature>
<feature type="region of interest" description="Disordered" evidence="1">
    <location>
        <begin position="206"/>
        <end position="233"/>
    </location>
</feature>
<dbReference type="OrthoDB" id="2995910at2759"/>
<dbReference type="EMBL" id="KN834894">
    <property type="protein sequence ID" value="KIK50606.1"/>
    <property type="molecule type" value="Genomic_DNA"/>
</dbReference>
<name>A0A0D0B8W5_9AGAR</name>
<dbReference type="HOGENOM" id="CLU_637869_0_0_1"/>
<feature type="compositionally biased region" description="Low complexity" evidence="1">
    <location>
        <begin position="87"/>
        <end position="96"/>
    </location>
</feature>
<dbReference type="Proteomes" id="UP000053593">
    <property type="component" value="Unassembled WGS sequence"/>
</dbReference>
<organism evidence="2 3">
    <name type="scientific">Collybiopsis luxurians FD-317 M1</name>
    <dbReference type="NCBI Taxonomy" id="944289"/>
    <lineage>
        <taxon>Eukaryota</taxon>
        <taxon>Fungi</taxon>
        <taxon>Dikarya</taxon>
        <taxon>Basidiomycota</taxon>
        <taxon>Agaricomycotina</taxon>
        <taxon>Agaricomycetes</taxon>
        <taxon>Agaricomycetidae</taxon>
        <taxon>Agaricales</taxon>
        <taxon>Marasmiineae</taxon>
        <taxon>Omphalotaceae</taxon>
        <taxon>Collybiopsis</taxon>
        <taxon>Collybiopsis luxurians</taxon>
    </lineage>
</organism>
<feature type="compositionally biased region" description="Basic and acidic residues" evidence="1">
    <location>
        <begin position="76"/>
        <end position="86"/>
    </location>
</feature>
<feature type="region of interest" description="Disordered" evidence="1">
    <location>
        <begin position="318"/>
        <end position="361"/>
    </location>
</feature>
<feature type="compositionally biased region" description="Low complexity" evidence="1">
    <location>
        <begin position="54"/>
        <end position="72"/>
    </location>
</feature>
<feature type="compositionally biased region" description="Polar residues" evidence="1">
    <location>
        <begin position="1"/>
        <end position="11"/>
    </location>
</feature>
<evidence type="ECO:0000313" key="3">
    <source>
        <dbReference type="Proteomes" id="UP000053593"/>
    </source>
</evidence>
<proteinExistence type="predicted"/>
<gene>
    <name evidence="2" type="ORF">GYMLUDRAFT_65206</name>
</gene>